<sequence length="321" mass="36210">MGWLHRASNPFDFLLYHPHHKSKWLMLWELHSLWINVWRQWSATLMDGRIQLPHFSATIMSLPVWLTTFERSMSNGKCAASIVNSPTTRRWCSHGALNQLRCLADIVAVHGRWPTRAEFMAMMSDRNPAAQVEIGMDGRMQWATVCRSGMLYNHLTCVHTNVLGLNQPPPPATPAPPTARHPFYGLAKDAPVHHAPIHEGHHPMSSTARATTAAIHSYVKRVRRTCRIPPPVQGDVWLRLLFRMLPVNCRFAHLQPSFHSGGGSLPKDFMTFVKMARPRPLLLCVVCGTSTATMEQSPRLNLLPTGQLTHHGSHAQLKTLH</sequence>
<proteinExistence type="predicted"/>
<dbReference type="VEuPathDB" id="FungiDB:H257_18739"/>
<dbReference type="GeneID" id="20820735"/>
<name>W4FA26_APHAT</name>
<accession>W4FA26</accession>
<dbReference type="AlphaFoldDB" id="W4FA26"/>
<protein>
    <submittedName>
        <fullName evidence="1">Uncharacterized protein</fullName>
    </submittedName>
</protein>
<dbReference type="RefSeq" id="XP_009846162.1">
    <property type="nucleotide sequence ID" value="XM_009847860.1"/>
</dbReference>
<reference evidence="1" key="1">
    <citation type="submission" date="2013-12" db="EMBL/GenBank/DDBJ databases">
        <title>The Genome Sequence of Aphanomyces astaci APO3.</title>
        <authorList>
            <consortium name="The Broad Institute Genomics Platform"/>
            <person name="Russ C."/>
            <person name="Tyler B."/>
            <person name="van West P."/>
            <person name="Dieguez-Uribeondo J."/>
            <person name="Young S.K."/>
            <person name="Zeng Q."/>
            <person name="Gargeya S."/>
            <person name="Fitzgerald M."/>
            <person name="Abouelleil A."/>
            <person name="Alvarado L."/>
            <person name="Chapman S.B."/>
            <person name="Gainer-Dewar J."/>
            <person name="Goldberg J."/>
            <person name="Griggs A."/>
            <person name="Gujja S."/>
            <person name="Hansen M."/>
            <person name="Howarth C."/>
            <person name="Imamovic A."/>
            <person name="Ireland A."/>
            <person name="Larimer J."/>
            <person name="McCowan C."/>
            <person name="Murphy C."/>
            <person name="Pearson M."/>
            <person name="Poon T.W."/>
            <person name="Priest M."/>
            <person name="Roberts A."/>
            <person name="Saif S."/>
            <person name="Shea T."/>
            <person name="Sykes S."/>
            <person name="Wortman J."/>
            <person name="Nusbaum C."/>
            <person name="Birren B."/>
        </authorList>
    </citation>
    <scope>NUCLEOTIDE SEQUENCE [LARGE SCALE GENOMIC DNA]</scope>
    <source>
        <strain evidence="1">APO3</strain>
    </source>
</reference>
<organism evidence="1">
    <name type="scientific">Aphanomyces astaci</name>
    <name type="common">Crayfish plague agent</name>
    <dbReference type="NCBI Taxonomy" id="112090"/>
    <lineage>
        <taxon>Eukaryota</taxon>
        <taxon>Sar</taxon>
        <taxon>Stramenopiles</taxon>
        <taxon>Oomycota</taxon>
        <taxon>Saprolegniomycetes</taxon>
        <taxon>Saprolegniales</taxon>
        <taxon>Verrucalvaceae</taxon>
        <taxon>Aphanomyces</taxon>
    </lineage>
</organism>
<gene>
    <name evidence="1" type="ORF">H257_18739</name>
</gene>
<evidence type="ECO:0000313" key="1">
    <source>
        <dbReference type="EMBL" id="ETV64355.1"/>
    </source>
</evidence>
<dbReference type="OrthoDB" id="78374at2759"/>
<dbReference type="EMBL" id="KI913321">
    <property type="protein sequence ID" value="ETV64355.1"/>
    <property type="molecule type" value="Genomic_DNA"/>
</dbReference>